<name>A0A8K0CZ33_IGNLU</name>
<evidence type="ECO:0000313" key="1">
    <source>
        <dbReference type="EMBL" id="KAF2895069.1"/>
    </source>
</evidence>
<reference evidence="1" key="1">
    <citation type="submission" date="2019-08" db="EMBL/GenBank/DDBJ databases">
        <title>The genome of the North American firefly Photinus pyralis.</title>
        <authorList>
            <consortium name="Photinus pyralis genome working group"/>
            <person name="Fallon T.R."/>
            <person name="Sander Lower S.E."/>
            <person name="Weng J.-K."/>
        </authorList>
    </citation>
    <scope>NUCLEOTIDE SEQUENCE</scope>
    <source>
        <strain evidence="1">TRF0915ILg1</strain>
        <tissue evidence="1">Whole body</tissue>
    </source>
</reference>
<keyword evidence="2" id="KW-1185">Reference proteome</keyword>
<proteinExistence type="predicted"/>
<sequence length="172" mass="19631">MEEAVTTISNSRNPEDLEVHSDIGDNSDVNPDYHPSPWITTALLKIGATGTVEPDREHHKVRPHKIIEEVKNTVRNHIQQFPVMHSHYTVCNICTAYEQGSETIKHKMKQKHDSHINNKEAVRSLKDLDKDLATNNKTVCVACFDLQKVLITPMYEISAFKTPDRPRRPTDP</sequence>
<dbReference type="PANTHER" id="PTHR10773:SF19">
    <property type="match status" value="1"/>
</dbReference>
<dbReference type="OrthoDB" id="6774481at2759"/>
<dbReference type="AlphaFoldDB" id="A0A8K0CZ33"/>
<dbReference type="EMBL" id="VTPC01006265">
    <property type="protein sequence ID" value="KAF2895069.1"/>
    <property type="molecule type" value="Genomic_DNA"/>
</dbReference>
<dbReference type="Proteomes" id="UP000801492">
    <property type="component" value="Unassembled WGS sequence"/>
</dbReference>
<gene>
    <name evidence="1" type="ORF">ILUMI_11098</name>
</gene>
<evidence type="ECO:0000313" key="2">
    <source>
        <dbReference type="Proteomes" id="UP000801492"/>
    </source>
</evidence>
<comment type="caution">
    <text evidence="1">The sequence shown here is derived from an EMBL/GenBank/DDBJ whole genome shotgun (WGS) entry which is preliminary data.</text>
</comment>
<organism evidence="1 2">
    <name type="scientific">Ignelater luminosus</name>
    <name type="common">Cucubano</name>
    <name type="synonym">Pyrophorus luminosus</name>
    <dbReference type="NCBI Taxonomy" id="2038154"/>
    <lineage>
        <taxon>Eukaryota</taxon>
        <taxon>Metazoa</taxon>
        <taxon>Ecdysozoa</taxon>
        <taxon>Arthropoda</taxon>
        <taxon>Hexapoda</taxon>
        <taxon>Insecta</taxon>
        <taxon>Pterygota</taxon>
        <taxon>Neoptera</taxon>
        <taxon>Endopterygota</taxon>
        <taxon>Coleoptera</taxon>
        <taxon>Polyphaga</taxon>
        <taxon>Elateriformia</taxon>
        <taxon>Elateroidea</taxon>
        <taxon>Elateridae</taxon>
        <taxon>Agrypninae</taxon>
        <taxon>Pyrophorini</taxon>
        <taxon>Ignelater</taxon>
    </lineage>
</organism>
<accession>A0A8K0CZ33</accession>
<dbReference type="PANTHER" id="PTHR10773">
    <property type="entry name" value="DNA-DIRECTED RNA POLYMERASES I, II, AND III SUBUNIT RPABC2"/>
    <property type="match status" value="1"/>
</dbReference>
<protein>
    <submittedName>
        <fullName evidence="1">Uncharacterized protein</fullName>
    </submittedName>
</protein>